<dbReference type="Gene3D" id="3.40.50.300">
    <property type="entry name" value="P-loop containing nucleotide triphosphate hydrolases"/>
    <property type="match status" value="1"/>
</dbReference>
<sequence>MLVEIQARSVLSTPTESRNGTTPQRTEWAVHIHVAGKQVRRDVSLKDPLTRGQHGACRWYLEKYLQTSPYSADIEKQARKLLEEYPKRLWRDLCLTKVLSLFDNTHQESPRLCTIRVTESENVSKDSGNTIYQLFWETLEDIDEGAASGWKFTIERQFLPIERCGFPLREQMRNTKRINMLLVIGRDTTRNSKKYDDVSPLLAFKAVSQVQKSLNSSGSPLQIHLEVARPGTFASFEGHLRRTKEQHGPGYFQIVHFDLHGAVKTWSRKDGKKTKAGILYFTCGESNKTRPVLALKVAAVLRQYNIPLVILNACNSATAYSGEDANIAGVLQKKGGVRNVLAMSFRISSATAELFLTRFYFFFLVGRLTLSASSREARRSLRLNTLRPARFGLERELLDAFVPVLYGPGDICALAEDESLGESCLQYDVPYRSVSPTLHLPSNIVGRDFDILRLEKALCQDSVIYLHGPTGVGKTSLLQYASTLWQHTHWADAVVTIDFGAEKISSAADFANAALNQLLQVYDSAARSGLWIIPSLRTQSHDLEAVKDILREIISTCKVVFIVDGLDILSSPSQAIADTSCFDSGYLDIFELIKSIIIPSTLCSTERGSWLIVAARHPNVEWIRHALGPTSEPRCLKLQGLDLADSMELSQKVLSDAGEDVSKWDYQDFDWLVACIGLLQGIPLAIKEILPIQQKLSIPWREFYSELHGELSPSLGALAFIESESYAVLKEIVLICETFPRHVFVLLSLLGSYWGESASVHCLWRLFMAATREETKDEDRVSPEPEDFTAWVVPILSFAFHRGYIYSDSGSHATSFQVHPLFTIYARTLVPHMNPHLKHPWMRELILKSIQLKQLEEQGFADSSNESFAERATLNDEANLLTSIRLCLELSHIIPAFEWPTHALYIYLSDHRLSINLADSFLDFLKLCIEPCHISGDKWPTPEFCVLMISHIYQSPQLCFWLRGRCQEVTHLLLDIMKILDEYHEKDPSLQTMLDKAILFVILFQYQSAFDPDISTIDSTSKAEVILNDITVYRQTKDLPEEDLRQGLDMIIRTIEDIKSPKSSSPPEEIIGMPRWQAIFAGILDRYADTELEQSSSFSLVDLELDVPEKDDALFMFLQNLEEANDTGDWLDSVHYHRSLLEGAIANFSYDEAGQHLLAIHRIWKTAGCENPLPDFDRVNKEIDHLRAQFQFLLSTFPSSEGKRLRDGIRAQKELISAMADITPLLSFVGNYQLDKIAAEQGSGGYLPGLSREEMIRLVRKHIKNITCAEMVAEVENFLEIWMLARQAMAETQYRSCLKHLDCIEKMLEKSQYLRDCFDVVEQITTIRQKCHEGQSWVDQLHAHVDAVLTGDFDRARSILDGISDPDLRSPESFPALYHALELEHLARELMDARKLQDFSRVRELHSKYTSIWYDPKNKLLYIEEIQDAIAENLEWLLQRSRDGKQWQVGIELCEEGLQSCDARDEETSFERAQLCKWREDFEVGLVLESLDTAEAAEDLSACLELFNSLARIRSNQTQTIVIGRRDYIMLSDKQMEFLRWCYEDGCIPCARWCRCREIQPCTFEEQKYQQYQKKRHDRSLFRAPFGCPHRSQCVEGFCFLGY</sequence>
<dbReference type="RefSeq" id="XP_031917848.1">
    <property type="nucleotide sequence ID" value="XM_032058762.1"/>
</dbReference>
<gene>
    <name evidence="3" type="ORF">BDV38DRAFT_278569</name>
</gene>
<evidence type="ECO:0000256" key="1">
    <source>
        <dbReference type="SAM" id="MobiDB-lite"/>
    </source>
</evidence>
<feature type="domain" description="CHAT" evidence="2">
    <location>
        <begin position="182"/>
        <end position="384"/>
    </location>
</feature>
<protein>
    <recommendedName>
        <fullName evidence="2">CHAT domain-containing protein</fullName>
    </recommendedName>
</protein>
<evidence type="ECO:0000313" key="4">
    <source>
        <dbReference type="Proteomes" id="UP000325672"/>
    </source>
</evidence>
<keyword evidence="4" id="KW-1185">Reference proteome</keyword>
<dbReference type="OrthoDB" id="4508661at2759"/>
<evidence type="ECO:0000313" key="3">
    <source>
        <dbReference type="EMBL" id="KAE8141785.1"/>
    </source>
</evidence>
<organism evidence="3 4">
    <name type="scientific">Aspergillus pseudotamarii</name>
    <dbReference type="NCBI Taxonomy" id="132259"/>
    <lineage>
        <taxon>Eukaryota</taxon>
        <taxon>Fungi</taxon>
        <taxon>Dikarya</taxon>
        <taxon>Ascomycota</taxon>
        <taxon>Pezizomycotina</taxon>
        <taxon>Eurotiomycetes</taxon>
        <taxon>Eurotiomycetidae</taxon>
        <taxon>Eurotiales</taxon>
        <taxon>Aspergillaceae</taxon>
        <taxon>Aspergillus</taxon>
        <taxon>Aspergillus subgen. Circumdati</taxon>
    </lineage>
</organism>
<accession>A0A5N6T652</accession>
<name>A0A5N6T652_ASPPS</name>
<dbReference type="GeneID" id="43642972"/>
<proteinExistence type="predicted"/>
<feature type="region of interest" description="Disordered" evidence="1">
    <location>
        <begin position="1"/>
        <end position="24"/>
    </location>
</feature>
<dbReference type="SUPFAM" id="SSF52540">
    <property type="entry name" value="P-loop containing nucleoside triphosphate hydrolases"/>
    <property type="match status" value="1"/>
</dbReference>
<dbReference type="Proteomes" id="UP000325672">
    <property type="component" value="Unassembled WGS sequence"/>
</dbReference>
<dbReference type="InterPro" id="IPR024983">
    <property type="entry name" value="CHAT_dom"/>
</dbReference>
<dbReference type="EMBL" id="ML743556">
    <property type="protein sequence ID" value="KAE8141785.1"/>
    <property type="molecule type" value="Genomic_DNA"/>
</dbReference>
<feature type="compositionally biased region" description="Polar residues" evidence="1">
    <location>
        <begin position="9"/>
        <end position="24"/>
    </location>
</feature>
<evidence type="ECO:0000259" key="2">
    <source>
        <dbReference type="Pfam" id="PF12770"/>
    </source>
</evidence>
<reference evidence="3 4" key="1">
    <citation type="submission" date="2019-04" db="EMBL/GenBank/DDBJ databases">
        <title>Friends and foes A comparative genomics study of 23 Aspergillus species from section Flavi.</title>
        <authorList>
            <consortium name="DOE Joint Genome Institute"/>
            <person name="Kjaerbolling I."/>
            <person name="Vesth T."/>
            <person name="Frisvad J.C."/>
            <person name="Nybo J.L."/>
            <person name="Theobald S."/>
            <person name="Kildgaard S."/>
            <person name="Isbrandt T."/>
            <person name="Kuo A."/>
            <person name="Sato A."/>
            <person name="Lyhne E.K."/>
            <person name="Kogle M.E."/>
            <person name="Wiebenga A."/>
            <person name="Kun R.S."/>
            <person name="Lubbers R.J."/>
            <person name="Makela M.R."/>
            <person name="Barry K."/>
            <person name="Chovatia M."/>
            <person name="Clum A."/>
            <person name="Daum C."/>
            <person name="Haridas S."/>
            <person name="He G."/>
            <person name="LaButti K."/>
            <person name="Lipzen A."/>
            <person name="Mondo S."/>
            <person name="Riley R."/>
            <person name="Salamov A."/>
            <person name="Simmons B.A."/>
            <person name="Magnuson J.K."/>
            <person name="Henrissat B."/>
            <person name="Mortensen U.H."/>
            <person name="Larsen T.O."/>
            <person name="Devries R.P."/>
            <person name="Grigoriev I.V."/>
            <person name="Machida M."/>
            <person name="Baker S.E."/>
            <person name="Andersen M.R."/>
        </authorList>
    </citation>
    <scope>NUCLEOTIDE SEQUENCE [LARGE SCALE GENOMIC DNA]</scope>
    <source>
        <strain evidence="3 4">CBS 117625</strain>
    </source>
</reference>
<dbReference type="InterPro" id="IPR027417">
    <property type="entry name" value="P-loop_NTPase"/>
</dbReference>
<dbReference type="Pfam" id="PF12770">
    <property type="entry name" value="CHAT"/>
    <property type="match status" value="1"/>
</dbReference>